<comment type="caution">
    <text evidence="1">The sequence shown here is derived from an EMBL/GenBank/DDBJ whole genome shotgun (WGS) entry which is preliminary data.</text>
</comment>
<organism evidence="1 2">
    <name type="scientific">Corynebacterium kefirresidentii</name>
    <dbReference type="NCBI Taxonomy" id="1979527"/>
    <lineage>
        <taxon>Bacteria</taxon>
        <taxon>Bacillati</taxon>
        <taxon>Actinomycetota</taxon>
        <taxon>Actinomycetes</taxon>
        <taxon>Mycobacteriales</taxon>
        <taxon>Corynebacteriaceae</taxon>
        <taxon>Corynebacterium</taxon>
    </lineage>
</organism>
<dbReference type="RefSeq" id="WP_301732670.1">
    <property type="nucleotide sequence ID" value="NZ_JAUKFL010000015.1"/>
</dbReference>
<accession>A0ABT8Q7C0</accession>
<evidence type="ECO:0000313" key="1">
    <source>
        <dbReference type="EMBL" id="MDN8620321.1"/>
    </source>
</evidence>
<evidence type="ECO:0000313" key="2">
    <source>
        <dbReference type="Proteomes" id="UP001174347"/>
    </source>
</evidence>
<dbReference type="EMBL" id="JAUKFM010000004">
    <property type="protein sequence ID" value="MDN8620321.1"/>
    <property type="molecule type" value="Genomic_DNA"/>
</dbReference>
<reference evidence="1" key="1">
    <citation type="submission" date="2023-07" db="EMBL/GenBank/DDBJ databases">
        <title>Insights into the diversity of cutaneous corynebacteria.</title>
        <authorList>
            <person name="Bruggemann H."/>
            <person name="Poehlein A."/>
        </authorList>
    </citation>
    <scope>NUCLEOTIDE SEQUENCE</scope>
    <source>
        <strain evidence="1">P7_F1</strain>
    </source>
</reference>
<name>A0ABT8Q7C0_9CORY</name>
<sequence length="377" mass="41956">MASEPVTHFSNRVAAVSAALSMTGVRPAAAEAMARADEKISTRMADFDDHYANKASDDKLKAAAAKWVKLNRGSFKDLDELILSPTPTENTTVPVSVKTSWGNEWRPQVASTPEARRLATARQHVLNGLIAKYDKPDYSTAALIESCKPDVRAWFDNLATEYTEAVAALDDNARDRASRGNHMDSILELIDPATTPEATITTYRRAVRAWKIVDDHEGHFSLARAMAFNDVSDTPNPERDLFDRLKEMTSNRARSTALMFDAQTCALRALGMGDIEAVCKGLGRIAPLADPLGDDLPELEHRIDAIRAVDAWFDYRKRTVGDPYRGKGWREPHERYGMATPEESLAALKEFRPEVFEYKTDDADGYDLDAVDDPYEN</sequence>
<keyword evidence="2" id="KW-1185">Reference proteome</keyword>
<protein>
    <submittedName>
        <fullName evidence="1">Uncharacterized protein</fullName>
    </submittedName>
</protein>
<dbReference type="Proteomes" id="UP001174347">
    <property type="component" value="Unassembled WGS sequence"/>
</dbReference>
<proteinExistence type="predicted"/>
<gene>
    <name evidence="1" type="ORF">Q0N36_06980</name>
</gene>